<dbReference type="Proteomes" id="UP000438429">
    <property type="component" value="Unassembled WGS sequence"/>
</dbReference>
<name>A0A6A4S5C8_SCOMX</name>
<evidence type="ECO:0000313" key="2">
    <source>
        <dbReference type="EMBL" id="KAF0026351.1"/>
    </source>
</evidence>
<reference evidence="2 3" key="1">
    <citation type="submission" date="2019-06" db="EMBL/GenBank/DDBJ databases">
        <title>Draft genomes of female and male turbot (Scophthalmus maximus).</title>
        <authorList>
            <person name="Xu H."/>
            <person name="Xu X.-W."/>
            <person name="Shao C."/>
            <person name="Chen S."/>
        </authorList>
    </citation>
    <scope>NUCLEOTIDE SEQUENCE [LARGE SCALE GENOMIC DNA]</scope>
    <source>
        <strain evidence="2">Ysfricsl-2016a</strain>
        <tissue evidence="2">Blood</tissue>
    </source>
</reference>
<feature type="compositionally biased region" description="Basic residues" evidence="1">
    <location>
        <begin position="42"/>
        <end position="54"/>
    </location>
</feature>
<dbReference type="AlphaFoldDB" id="A0A6A4S5C8"/>
<dbReference type="EMBL" id="VEVO01000019">
    <property type="protein sequence ID" value="KAF0026351.1"/>
    <property type="molecule type" value="Genomic_DNA"/>
</dbReference>
<evidence type="ECO:0000256" key="1">
    <source>
        <dbReference type="SAM" id="MobiDB-lite"/>
    </source>
</evidence>
<proteinExistence type="predicted"/>
<protein>
    <submittedName>
        <fullName evidence="2">Uncharacterized protein</fullName>
    </submittedName>
</protein>
<comment type="caution">
    <text evidence="2">The sequence shown here is derived from an EMBL/GenBank/DDBJ whole genome shotgun (WGS) entry which is preliminary data.</text>
</comment>
<feature type="region of interest" description="Disordered" evidence="1">
    <location>
        <begin position="33"/>
        <end position="58"/>
    </location>
</feature>
<accession>A0A6A4S5C8</accession>
<sequence length="136" mass="15186">MCRGAGGALHCSLRTGHPPNSLSNRAVLARAAEEGGGDWTRTRTRTRSRSRSRRSTAVASFSPLSGNMSDFLLLAFLALFSGLCPRAERSTASDEEREFCRFNEFRRVIYRRCMSFEGVKELHIMHGMAMKNANDP</sequence>
<organism evidence="2 3">
    <name type="scientific">Scophthalmus maximus</name>
    <name type="common">Turbot</name>
    <name type="synonym">Psetta maxima</name>
    <dbReference type="NCBI Taxonomy" id="52904"/>
    <lineage>
        <taxon>Eukaryota</taxon>
        <taxon>Metazoa</taxon>
        <taxon>Chordata</taxon>
        <taxon>Craniata</taxon>
        <taxon>Vertebrata</taxon>
        <taxon>Euteleostomi</taxon>
        <taxon>Actinopterygii</taxon>
        <taxon>Neopterygii</taxon>
        <taxon>Teleostei</taxon>
        <taxon>Neoteleostei</taxon>
        <taxon>Acanthomorphata</taxon>
        <taxon>Carangaria</taxon>
        <taxon>Pleuronectiformes</taxon>
        <taxon>Pleuronectoidei</taxon>
        <taxon>Scophthalmidae</taxon>
        <taxon>Scophthalmus</taxon>
    </lineage>
</organism>
<gene>
    <name evidence="2" type="ORF">F2P81_021088</name>
</gene>
<evidence type="ECO:0000313" key="3">
    <source>
        <dbReference type="Proteomes" id="UP000438429"/>
    </source>
</evidence>